<dbReference type="Proteomes" id="UP001210925">
    <property type="component" value="Unassembled WGS sequence"/>
</dbReference>
<sequence length="157" mass="16962">MVAAQTIYFIRHGEKDKSSGSDLDAQGYQRADCLANSVFAGSNPTFKSPDTIIAQDPAQHSSRSEETVTPLAQALGLSIQDNVDRDDVQGAVDLINNDISNGSQIILLAWEHQVLGDIAANFISGDAPTYPGDHFDIVWVVDVPSKTYTLAYENCGF</sequence>
<organism evidence="1 2">
    <name type="scientific">Boothiomyces macroporosus</name>
    <dbReference type="NCBI Taxonomy" id="261099"/>
    <lineage>
        <taxon>Eukaryota</taxon>
        <taxon>Fungi</taxon>
        <taxon>Fungi incertae sedis</taxon>
        <taxon>Chytridiomycota</taxon>
        <taxon>Chytridiomycota incertae sedis</taxon>
        <taxon>Chytridiomycetes</taxon>
        <taxon>Rhizophydiales</taxon>
        <taxon>Terramycetaceae</taxon>
        <taxon>Boothiomyces</taxon>
    </lineage>
</organism>
<evidence type="ECO:0000313" key="2">
    <source>
        <dbReference type="Proteomes" id="UP001210925"/>
    </source>
</evidence>
<name>A0AAD5Y7E8_9FUNG</name>
<accession>A0AAD5Y7E8</accession>
<keyword evidence="2" id="KW-1185">Reference proteome</keyword>
<evidence type="ECO:0000313" key="1">
    <source>
        <dbReference type="EMBL" id="KAJ3260430.1"/>
    </source>
</evidence>
<protein>
    <recommendedName>
        <fullName evidence="3">Phosphoglycerate mutase family protein</fullName>
    </recommendedName>
</protein>
<dbReference type="EMBL" id="JADGKB010000011">
    <property type="protein sequence ID" value="KAJ3260430.1"/>
    <property type="molecule type" value="Genomic_DNA"/>
</dbReference>
<gene>
    <name evidence="1" type="ORF">HK103_000572</name>
</gene>
<proteinExistence type="predicted"/>
<dbReference type="AlphaFoldDB" id="A0AAD5Y7E8"/>
<evidence type="ECO:0008006" key="3">
    <source>
        <dbReference type="Google" id="ProtNLM"/>
    </source>
</evidence>
<reference evidence="1" key="1">
    <citation type="submission" date="2020-05" db="EMBL/GenBank/DDBJ databases">
        <title>Phylogenomic resolution of chytrid fungi.</title>
        <authorList>
            <person name="Stajich J.E."/>
            <person name="Amses K."/>
            <person name="Simmons R."/>
            <person name="Seto K."/>
            <person name="Myers J."/>
            <person name="Bonds A."/>
            <person name="Quandt C.A."/>
            <person name="Barry K."/>
            <person name="Liu P."/>
            <person name="Grigoriev I."/>
            <person name="Longcore J.E."/>
            <person name="James T.Y."/>
        </authorList>
    </citation>
    <scope>NUCLEOTIDE SEQUENCE</scope>
    <source>
        <strain evidence="1">PLAUS21</strain>
    </source>
</reference>
<comment type="caution">
    <text evidence="1">The sequence shown here is derived from an EMBL/GenBank/DDBJ whole genome shotgun (WGS) entry which is preliminary data.</text>
</comment>